<dbReference type="RefSeq" id="WP_187533643.1">
    <property type="nucleotide sequence ID" value="NZ_CBCSHU010000010.1"/>
</dbReference>
<dbReference type="KEGG" id="eio:H9L01_09095"/>
<accession>A0A7G9RY40</accession>
<evidence type="ECO:0000313" key="2">
    <source>
        <dbReference type="EMBL" id="QNN60515.1"/>
    </source>
</evidence>
<keyword evidence="1" id="KW-1133">Transmembrane helix</keyword>
<keyword evidence="1" id="KW-0812">Transmembrane</keyword>
<sequence>MDLVYPSNAVLLGHEEMIEIGGGFDAAILGKNLYGLAKKSAAVYTIVNTISRTLGKTSPYALQYLNAGKGLLVRNVGGSIMNIANTMGGPIFSGIVGLGAAFVVNYLGTYRKFY</sequence>
<gene>
    <name evidence="2" type="ORF">H9L01_09095</name>
</gene>
<dbReference type="AlphaFoldDB" id="A0A7G9RY40"/>
<proteinExistence type="predicted"/>
<dbReference type="EMBL" id="CP060715">
    <property type="protein sequence ID" value="QNN60515.1"/>
    <property type="molecule type" value="Genomic_DNA"/>
</dbReference>
<protein>
    <submittedName>
        <fullName evidence="2">Uncharacterized protein</fullName>
    </submittedName>
</protein>
<name>A0A7G9RY40_9FIRM</name>
<keyword evidence="1" id="KW-0472">Membrane</keyword>
<dbReference type="Proteomes" id="UP000515928">
    <property type="component" value="Chromosome"/>
</dbReference>
<evidence type="ECO:0000313" key="3">
    <source>
        <dbReference type="Proteomes" id="UP000515928"/>
    </source>
</evidence>
<organism evidence="2 3">
    <name type="scientific">Erysipelothrix inopinata</name>
    <dbReference type="NCBI Taxonomy" id="225084"/>
    <lineage>
        <taxon>Bacteria</taxon>
        <taxon>Bacillati</taxon>
        <taxon>Bacillota</taxon>
        <taxon>Erysipelotrichia</taxon>
        <taxon>Erysipelotrichales</taxon>
        <taxon>Erysipelotrichaceae</taxon>
        <taxon>Erysipelothrix</taxon>
    </lineage>
</organism>
<feature type="transmembrane region" description="Helical" evidence="1">
    <location>
        <begin position="91"/>
        <end position="108"/>
    </location>
</feature>
<keyword evidence="3" id="KW-1185">Reference proteome</keyword>
<evidence type="ECO:0000256" key="1">
    <source>
        <dbReference type="SAM" id="Phobius"/>
    </source>
</evidence>
<reference evidence="2 3" key="1">
    <citation type="submission" date="2020-08" db="EMBL/GenBank/DDBJ databases">
        <title>Genome sequence of Erysipelothrix inopinata DSM 15511T.</title>
        <authorList>
            <person name="Hyun D.-W."/>
            <person name="Bae J.-W."/>
        </authorList>
    </citation>
    <scope>NUCLEOTIDE SEQUENCE [LARGE SCALE GENOMIC DNA]</scope>
    <source>
        <strain evidence="2 3">DSM 15511</strain>
    </source>
</reference>